<evidence type="ECO:0000313" key="1">
    <source>
        <dbReference type="EMBL" id="MDY0394767.1"/>
    </source>
</evidence>
<keyword evidence="2" id="KW-1185">Reference proteome</keyword>
<sequence>MENAKKLNLDNVSYEQLEEMEHALGMPRKARPYRNYFNCSADDKNWNDLVDKGFATKSKSWSEDKANFHLTYEATKLVYGKRMSKKYYNDL</sequence>
<protein>
    <submittedName>
        <fullName evidence="1">Uncharacterized protein</fullName>
    </submittedName>
</protein>
<gene>
    <name evidence="1" type="ORF">RWE15_10270</name>
</gene>
<dbReference type="RefSeq" id="WP_390354174.1">
    <property type="nucleotide sequence ID" value="NZ_JBHUIZ010000005.1"/>
</dbReference>
<evidence type="ECO:0000313" key="2">
    <source>
        <dbReference type="Proteomes" id="UP001281447"/>
    </source>
</evidence>
<comment type="caution">
    <text evidence="1">The sequence shown here is derived from an EMBL/GenBank/DDBJ whole genome shotgun (WGS) entry which is preliminary data.</text>
</comment>
<accession>A0ABU5C620</accession>
<organism evidence="1 2">
    <name type="scientific">Tigheibacillus halophilus</name>
    <dbReference type="NCBI Taxonomy" id="361280"/>
    <lineage>
        <taxon>Bacteria</taxon>
        <taxon>Bacillati</taxon>
        <taxon>Bacillota</taxon>
        <taxon>Bacilli</taxon>
        <taxon>Bacillales</taxon>
        <taxon>Bacillaceae</taxon>
        <taxon>Tigheibacillus</taxon>
    </lineage>
</organism>
<name>A0ABU5C620_9BACI</name>
<dbReference type="EMBL" id="JAWDIP010000003">
    <property type="protein sequence ID" value="MDY0394767.1"/>
    <property type="molecule type" value="Genomic_DNA"/>
</dbReference>
<dbReference type="Proteomes" id="UP001281447">
    <property type="component" value="Unassembled WGS sequence"/>
</dbReference>
<proteinExistence type="predicted"/>
<reference evidence="1 2" key="1">
    <citation type="submission" date="2023-10" db="EMBL/GenBank/DDBJ databases">
        <title>Virgibacillus halophilus 5B73C genome.</title>
        <authorList>
            <person name="Miliotis G."/>
            <person name="Sengupta P."/>
            <person name="Hameed A."/>
            <person name="Chuvochina M."/>
            <person name="Mcdonagh F."/>
            <person name="Simpson A.C."/>
            <person name="Singh N.K."/>
            <person name="Rekha P.D."/>
            <person name="Raman K."/>
            <person name="Hugenholtz P."/>
            <person name="Venkateswaran K."/>
        </authorList>
    </citation>
    <scope>NUCLEOTIDE SEQUENCE [LARGE SCALE GENOMIC DNA]</scope>
    <source>
        <strain evidence="1 2">5B73C</strain>
    </source>
</reference>